<comment type="caution">
    <text evidence="5">The sequence shown here is derived from an EMBL/GenBank/DDBJ whole genome shotgun (WGS) entry which is preliminary data.</text>
</comment>
<dbReference type="SUPFAM" id="SSF56801">
    <property type="entry name" value="Acetyl-CoA synthetase-like"/>
    <property type="match status" value="1"/>
</dbReference>
<dbReference type="Pfam" id="PF13193">
    <property type="entry name" value="AMP-binding_C"/>
    <property type="match status" value="1"/>
</dbReference>
<protein>
    <submittedName>
        <fullName evidence="5">Uncharacterized protein</fullName>
    </submittedName>
</protein>
<comment type="similarity">
    <text evidence="1">Belongs to the ATP-dependent AMP-binding enzyme family.</text>
</comment>
<reference evidence="5 6" key="1">
    <citation type="submission" date="2020-03" db="EMBL/GenBank/DDBJ databases">
        <title>Draft Genome Sequence of Cudoniella acicularis.</title>
        <authorList>
            <person name="Buettner E."/>
            <person name="Kellner H."/>
        </authorList>
    </citation>
    <scope>NUCLEOTIDE SEQUENCE [LARGE SCALE GENOMIC DNA]</scope>
    <source>
        <strain evidence="5 6">DSM 108380</strain>
    </source>
</reference>
<dbReference type="InterPro" id="IPR032387">
    <property type="entry name" value="ACAS_N"/>
</dbReference>
<evidence type="ECO:0000256" key="1">
    <source>
        <dbReference type="ARBA" id="ARBA00006432"/>
    </source>
</evidence>
<dbReference type="InterPro" id="IPR042099">
    <property type="entry name" value="ANL_N_sf"/>
</dbReference>
<dbReference type="Gene3D" id="3.40.50.12780">
    <property type="entry name" value="N-terminal domain of ligase-like"/>
    <property type="match status" value="1"/>
</dbReference>
<evidence type="ECO:0000259" key="2">
    <source>
        <dbReference type="Pfam" id="PF00501"/>
    </source>
</evidence>
<dbReference type="Pfam" id="PF00501">
    <property type="entry name" value="AMP-binding"/>
    <property type="match status" value="1"/>
</dbReference>
<dbReference type="InterPro" id="IPR025110">
    <property type="entry name" value="AMP-bd_C"/>
</dbReference>
<dbReference type="OrthoDB" id="1706066at2759"/>
<dbReference type="Proteomes" id="UP000566819">
    <property type="component" value="Unassembled WGS sequence"/>
</dbReference>
<evidence type="ECO:0000259" key="3">
    <source>
        <dbReference type="Pfam" id="PF13193"/>
    </source>
</evidence>
<evidence type="ECO:0000313" key="5">
    <source>
        <dbReference type="EMBL" id="KAF4636921.1"/>
    </source>
</evidence>
<keyword evidence="6" id="KW-1185">Reference proteome</keyword>
<gene>
    <name evidence="5" type="ORF">G7Y89_g1154</name>
</gene>
<proteinExistence type="inferred from homology"/>
<dbReference type="AlphaFoldDB" id="A0A8H4RXG1"/>
<dbReference type="PANTHER" id="PTHR43347:SF3">
    <property type="entry name" value="ACYL-COA SYNTHETASE SHORT-CHAIN FAMILY MEMBER 3, MITOCHONDRIAL"/>
    <property type="match status" value="1"/>
</dbReference>
<organism evidence="5 6">
    <name type="scientific">Cudoniella acicularis</name>
    <dbReference type="NCBI Taxonomy" id="354080"/>
    <lineage>
        <taxon>Eukaryota</taxon>
        <taxon>Fungi</taxon>
        <taxon>Dikarya</taxon>
        <taxon>Ascomycota</taxon>
        <taxon>Pezizomycotina</taxon>
        <taxon>Leotiomycetes</taxon>
        <taxon>Helotiales</taxon>
        <taxon>Tricladiaceae</taxon>
        <taxon>Cudoniella</taxon>
    </lineage>
</organism>
<evidence type="ECO:0000259" key="4">
    <source>
        <dbReference type="Pfam" id="PF16177"/>
    </source>
</evidence>
<dbReference type="PANTHER" id="PTHR43347">
    <property type="entry name" value="ACYL-COA SYNTHETASE"/>
    <property type="match status" value="1"/>
</dbReference>
<dbReference type="Gene3D" id="3.30.300.30">
    <property type="match status" value="1"/>
</dbReference>
<evidence type="ECO:0000313" key="6">
    <source>
        <dbReference type="Proteomes" id="UP000566819"/>
    </source>
</evidence>
<sequence>MDAHKEFKYEGSNPVTYKCAAASNTHANANLVPHPVTDLAWDTLVPLDIDNPFPEPERPEWTEEDEICRTKRINRWLDDEIDTSSFYDIPRENDNSLDGRWETASQRQINIDLDYVEWHHPERDGWGDDFDREDWGTSNWDEVEEPVPEEYYSPSPSNPDTHLALSNSLESIELFIARWQAGTLWGERYPLLYIYPIFVQTFSMSHPQDEVQHHSLTDPESFWAEQASHLDWHKRPSSTLSRVKKSLKSGVEHDHWEWFPDGEISTCYNCVDRHVLVGHGDHTAIIWDSPVTKTKQKYTYKQLQKEVETFAGVLREEGVKKGDVVLIYMPMIPAALIGTLAISRLGAIHAVVFGGFAPASLAQRIDASKPVAILTASCGIDGAKHPMTYKPFITEAISLSSHKPNKTIIWQRDQLRWDNVNKLGGERNWQRLVHSACFRGLKADCVPVKSSDGIYIIYTSGTTGLPKGVLREAGGHAVGLHLSISYLFGIHGPGDVMFCASDIGWVVGHSYILYAPLLTGAATVLFEGKPIGTPDAGTFWRIIEEYRVNTLFTAPTALRAIRRDDPENKLFKKIGERGGIKSLNALFLAGERSEPSIVTIYQELLHNYGSNGARVIDNWWSSESGSPISGIALVPHAGKDRKTQERGVEPLGIKPGSAGKAMPGFDVRVVDDSGNEVKKGTMGNIVLAMPLAPTGFRTLWQDEERFYRGYLKRFEGQWIDTGDAGMIDDDGYIHVMSRSDDIINVAAHRFSTGSIEQAISSHPIIAECCVVGIPDALKGHLPFAFVTLSTADHPPSAVPSDQLFSEVQKLVRTQIGAIASLGGMIQGKGMIPKTRSGKTLRRVLRELIENAVHEEFDKGVQVPATVEDAAVVEVARGKIAEYFREKGGELHKATEHGYKIYIGDMFIDGNRNEEKKNQDNRRKGRALEYILKL</sequence>
<accession>A0A8H4RXG1</accession>
<dbReference type="Pfam" id="PF16177">
    <property type="entry name" value="ACAS_N"/>
    <property type="match status" value="1"/>
</dbReference>
<dbReference type="InterPro" id="IPR045851">
    <property type="entry name" value="AMP-bd_C_sf"/>
</dbReference>
<feature type="domain" description="AMP-binding enzyme C-terminal" evidence="3">
    <location>
        <begin position="755"/>
        <end position="838"/>
    </location>
</feature>
<dbReference type="EMBL" id="JAAMPI010000043">
    <property type="protein sequence ID" value="KAF4636921.1"/>
    <property type="molecule type" value="Genomic_DNA"/>
</dbReference>
<dbReference type="InterPro" id="IPR020845">
    <property type="entry name" value="AMP-binding_CS"/>
</dbReference>
<feature type="domain" description="Acetyl-coenzyme A synthetase N-terminal" evidence="4">
    <location>
        <begin position="210"/>
        <end position="270"/>
    </location>
</feature>
<name>A0A8H4RXG1_9HELO</name>
<dbReference type="GO" id="GO:0050218">
    <property type="term" value="F:propionate-CoA ligase activity"/>
    <property type="evidence" value="ECO:0007669"/>
    <property type="project" value="TreeGrafter"/>
</dbReference>
<feature type="domain" description="AMP-dependent synthetase/ligase" evidence="2">
    <location>
        <begin position="278"/>
        <end position="690"/>
    </location>
</feature>
<dbReference type="InterPro" id="IPR000873">
    <property type="entry name" value="AMP-dep_synth/lig_dom"/>
</dbReference>
<dbReference type="PROSITE" id="PS00455">
    <property type="entry name" value="AMP_BINDING"/>
    <property type="match status" value="1"/>
</dbReference>